<comment type="caution">
    <text evidence="1">The sequence shown here is derived from an EMBL/GenBank/DDBJ whole genome shotgun (WGS) entry which is preliminary data.</text>
</comment>
<sequence>MNIHKTIDIYKLYKIIPKWTFDQNRNIHLKTRQIYFTSNTFTRRNIKKLIGTPLVGKKWHIINTRLTHFFVQILIAQMKIRLKRTPH</sequence>
<dbReference type="Proteomes" id="UP000186894">
    <property type="component" value="Unassembled WGS sequence"/>
</dbReference>
<evidence type="ECO:0000313" key="2">
    <source>
        <dbReference type="Proteomes" id="UP000186894"/>
    </source>
</evidence>
<dbReference type="AlphaFoldDB" id="A0A1Q8ZXU2"/>
<name>A0A1Q8ZXU2_9HYPH</name>
<evidence type="ECO:0000313" key="1">
    <source>
        <dbReference type="EMBL" id="OLP46842.1"/>
    </source>
</evidence>
<organism evidence="1 2">
    <name type="scientific">Rhizobium oryziradicis</name>
    <dbReference type="NCBI Taxonomy" id="1867956"/>
    <lineage>
        <taxon>Bacteria</taxon>
        <taxon>Pseudomonadati</taxon>
        <taxon>Pseudomonadota</taxon>
        <taxon>Alphaproteobacteria</taxon>
        <taxon>Hyphomicrobiales</taxon>
        <taxon>Rhizobiaceae</taxon>
        <taxon>Rhizobium/Agrobacterium group</taxon>
        <taxon>Rhizobium</taxon>
    </lineage>
</organism>
<protein>
    <submittedName>
        <fullName evidence="1">Uncharacterized protein</fullName>
    </submittedName>
</protein>
<dbReference type="STRING" id="1867956.BJF95_14215"/>
<proteinExistence type="predicted"/>
<accession>A0A1Q8ZXU2</accession>
<dbReference type="EMBL" id="MKIM01000018">
    <property type="protein sequence ID" value="OLP46842.1"/>
    <property type="molecule type" value="Genomic_DNA"/>
</dbReference>
<keyword evidence="2" id="KW-1185">Reference proteome</keyword>
<reference evidence="1 2" key="1">
    <citation type="submission" date="2016-09" db="EMBL/GenBank/DDBJ databases">
        <title>Rhizobium oryziradicis sp. nov., isolated from the root of rice.</title>
        <authorList>
            <person name="Zhao J."/>
            <person name="Zhang X."/>
        </authorList>
    </citation>
    <scope>NUCLEOTIDE SEQUENCE [LARGE SCALE GENOMIC DNA]</scope>
    <source>
        <strain evidence="1 2">N19</strain>
    </source>
</reference>
<gene>
    <name evidence="1" type="ORF">BJF95_14215</name>
</gene>